<feature type="domain" description="Protein kinase" evidence="23">
    <location>
        <begin position="514"/>
        <end position="767"/>
    </location>
</feature>
<evidence type="ECO:0000256" key="13">
    <source>
        <dbReference type="ARBA" id="ARBA00022777"/>
    </source>
</evidence>
<dbReference type="PROSITE" id="PS50850">
    <property type="entry name" value="MFS"/>
    <property type="match status" value="1"/>
</dbReference>
<dbReference type="InterPro" id="IPR036259">
    <property type="entry name" value="MFS_trans_sf"/>
</dbReference>
<dbReference type="GO" id="GO:0106310">
    <property type="term" value="F:protein serine kinase activity"/>
    <property type="evidence" value="ECO:0007669"/>
    <property type="project" value="RHEA"/>
</dbReference>
<feature type="region of interest" description="Disordered" evidence="21">
    <location>
        <begin position="1"/>
        <end position="54"/>
    </location>
</feature>
<feature type="transmembrane region" description="Helical" evidence="22">
    <location>
        <begin position="1069"/>
        <end position="1093"/>
    </location>
</feature>
<evidence type="ECO:0000256" key="4">
    <source>
        <dbReference type="ARBA" id="ARBA00022448"/>
    </source>
</evidence>
<keyword evidence="7" id="KW-0723">Serine/threonine-protein kinase</keyword>
<dbReference type="InterPro" id="IPR000845">
    <property type="entry name" value="Nucleoside_phosphorylase_d"/>
</dbReference>
<comment type="similarity">
    <text evidence="2">Belongs to the protein kinase superfamily. STE Ser/Thr protein kinase family. STE20 subfamily.</text>
</comment>
<dbReference type="FunFam" id="1.20.1250.20:FF:000140">
    <property type="entry name" value="Putative MFS phospholipid transporter"/>
    <property type="match status" value="1"/>
</dbReference>
<dbReference type="GO" id="GO:0019236">
    <property type="term" value="P:response to pheromone"/>
    <property type="evidence" value="ECO:0007669"/>
    <property type="project" value="UniProtKB-KW"/>
</dbReference>
<evidence type="ECO:0000256" key="5">
    <source>
        <dbReference type="ARBA" id="ARBA00022490"/>
    </source>
</evidence>
<dbReference type="GO" id="GO:0004674">
    <property type="term" value="F:protein serine/threonine kinase activity"/>
    <property type="evidence" value="ECO:0007669"/>
    <property type="project" value="UniProtKB-KW"/>
</dbReference>
<feature type="binding site" evidence="20">
    <location>
        <position position="543"/>
    </location>
    <ligand>
        <name>ATP</name>
        <dbReference type="ChEBI" id="CHEBI:30616"/>
    </ligand>
</feature>
<accession>A0A4U0ULZ5</accession>
<dbReference type="InterPro" id="IPR000095">
    <property type="entry name" value="CRIB_dom"/>
</dbReference>
<comment type="pathway">
    <text evidence="19">Amino-acid biosynthesis; L-methionine biosynthesis via salvage pathway; S-methyl-5-thio-alpha-D-ribose 1-phosphate from S-methyl-5'-thioadenosine (phosphorylase route): step 1/1.</text>
</comment>
<dbReference type="PROSITE" id="PS00107">
    <property type="entry name" value="PROTEIN_KINASE_ATP"/>
    <property type="match status" value="1"/>
</dbReference>
<dbReference type="PROSITE" id="PS50108">
    <property type="entry name" value="CRIB"/>
    <property type="match status" value="1"/>
</dbReference>
<evidence type="ECO:0000256" key="21">
    <source>
        <dbReference type="SAM" id="MobiDB-lite"/>
    </source>
</evidence>
<dbReference type="UniPathway" id="UPA00904">
    <property type="reaction ID" value="UER00873"/>
</dbReference>
<dbReference type="GO" id="GO:0030447">
    <property type="term" value="P:filamentous growth"/>
    <property type="evidence" value="ECO:0007669"/>
    <property type="project" value="UniProtKB-ARBA"/>
</dbReference>
<organism evidence="26 27">
    <name type="scientific">Friedmanniomyces endolithicus</name>
    <dbReference type="NCBI Taxonomy" id="329885"/>
    <lineage>
        <taxon>Eukaryota</taxon>
        <taxon>Fungi</taxon>
        <taxon>Dikarya</taxon>
        <taxon>Ascomycota</taxon>
        <taxon>Pezizomycotina</taxon>
        <taxon>Dothideomycetes</taxon>
        <taxon>Dothideomycetidae</taxon>
        <taxon>Mycosphaerellales</taxon>
        <taxon>Teratosphaeriaceae</taxon>
        <taxon>Friedmanniomyces</taxon>
    </lineage>
</organism>
<feature type="binding site" evidence="19">
    <location>
        <position position="1471"/>
    </location>
    <ligand>
        <name>substrate</name>
    </ligand>
</feature>
<keyword evidence="13" id="KW-0418">Kinase</keyword>
<feature type="domain" description="CRIB" evidence="24">
    <location>
        <begin position="189"/>
        <end position="202"/>
    </location>
</feature>
<evidence type="ECO:0000256" key="2">
    <source>
        <dbReference type="ARBA" id="ARBA00008874"/>
    </source>
</evidence>
<dbReference type="Proteomes" id="UP000310066">
    <property type="component" value="Unassembled WGS sequence"/>
</dbReference>
<dbReference type="PROSITE" id="PS00108">
    <property type="entry name" value="PROTEIN_KINASE_ST"/>
    <property type="match status" value="1"/>
</dbReference>
<evidence type="ECO:0000256" key="7">
    <source>
        <dbReference type="ARBA" id="ARBA00022527"/>
    </source>
</evidence>
<feature type="compositionally biased region" description="Polar residues" evidence="21">
    <location>
        <begin position="38"/>
        <end position="48"/>
    </location>
</feature>
<feature type="binding site" evidence="19">
    <location>
        <position position="1472"/>
    </location>
    <ligand>
        <name>phosphate</name>
        <dbReference type="ChEBI" id="CHEBI:43474"/>
    </ligand>
</feature>
<keyword evidence="19" id="KW-0539">Nucleus</keyword>
<reference evidence="26 27" key="1">
    <citation type="submission" date="2017-03" db="EMBL/GenBank/DDBJ databases">
        <title>Genomes of endolithic fungi from Antarctica.</title>
        <authorList>
            <person name="Coleine C."/>
            <person name="Masonjones S."/>
            <person name="Stajich J.E."/>
        </authorList>
    </citation>
    <scope>NUCLEOTIDE SEQUENCE [LARGE SCALE GENOMIC DNA]</scope>
    <source>
        <strain evidence="26 27">CCFEE 5311</strain>
    </source>
</reference>
<feature type="region of interest" description="Disordered" evidence="21">
    <location>
        <begin position="273"/>
        <end position="494"/>
    </location>
</feature>
<feature type="transmembrane region" description="Helical" evidence="22">
    <location>
        <begin position="1168"/>
        <end position="1188"/>
    </location>
</feature>
<dbReference type="CDD" id="cd06614">
    <property type="entry name" value="STKc_PAK"/>
    <property type="match status" value="1"/>
</dbReference>
<feature type="binding site" evidence="19">
    <location>
        <position position="1288"/>
    </location>
    <ligand>
        <name>phosphate</name>
        <dbReference type="ChEBI" id="CHEBI:43474"/>
    </ligand>
</feature>
<dbReference type="InterPro" id="IPR011009">
    <property type="entry name" value="Kinase-like_dom_sf"/>
</dbReference>
<dbReference type="InterPro" id="IPR035994">
    <property type="entry name" value="Nucleoside_phosphorylase_sf"/>
</dbReference>
<dbReference type="SMART" id="SM00285">
    <property type="entry name" value="PBD"/>
    <property type="match status" value="1"/>
</dbReference>
<keyword evidence="5 19" id="KW-0963">Cytoplasm</keyword>
<feature type="transmembrane region" description="Helical" evidence="22">
    <location>
        <begin position="1030"/>
        <end position="1049"/>
    </location>
</feature>
<dbReference type="GO" id="GO:0005737">
    <property type="term" value="C:cytoplasm"/>
    <property type="evidence" value="ECO:0007669"/>
    <property type="project" value="UniProtKB-SubCell"/>
</dbReference>
<protein>
    <recommendedName>
        <fullName evidence="19">S-methyl-5'-thioadenosine phosphorylase</fullName>
        <ecNumber evidence="19">2.4.2.28</ecNumber>
    </recommendedName>
    <alternativeName>
        <fullName evidence="19">5'-methylthioadenosine phosphorylase</fullName>
        <shortName evidence="19">MTA phosphorylase</shortName>
        <shortName evidence="19">MTAP</shortName>
        <shortName evidence="19">MTAPase</shortName>
    </alternativeName>
</protein>
<feature type="compositionally biased region" description="Low complexity" evidence="21">
    <location>
        <begin position="451"/>
        <end position="480"/>
    </location>
</feature>
<dbReference type="CDD" id="cd01093">
    <property type="entry name" value="CRIB_PAK_like"/>
    <property type="match status" value="1"/>
</dbReference>
<keyword evidence="16 22" id="KW-0472">Membrane</keyword>
<dbReference type="Pfam" id="PF00083">
    <property type="entry name" value="Sugar_tr"/>
    <property type="match status" value="2"/>
</dbReference>
<dbReference type="HAMAP" id="MF_01963">
    <property type="entry name" value="MTAP"/>
    <property type="match status" value="1"/>
</dbReference>
<dbReference type="Gene3D" id="3.40.50.1580">
    <property type="entry name" value="Nucleoside phosphorylase domain"/>
    <property type="match status" value="1"/>
</dbReference>
<evidence type="ECO:0000259" key="25">
    <source>
        <dbReference type="PROSITE" id="PS50850"/>
    </source>
</evidence>
<feature type="transmembrane region" description="Helical" evidence="22">
    <location>
        <begin position="878"/>
        <end position="900"/>
    </location>
</feature>
<feature type="site" description="Important for substrate specificity" evidence="19">
    <location>
        <position position="1453"/>
    </location>
</feature>
<sequence length="1580" mass="172748">MKRERPTITETKTTTPDDRQRQSGTLRRAPSAPIRSWYSGQAATSVRSPTLDGTHWSARQNKTAHAANHQPRYSVTEKSSRDLLGSIFDSAAIYRTLNAVPYSDTPPAQPQSTPGAPALSQSQASPPSRAAPLSPIDTSGNTVARANPAVRLSQSLAATGRRMEDIQQPQRRRGLASFFNLSSPRRPAISAPENPVHVTHVGYDQETGEFTGLPKEWQRTLQANGITEQEQKKHPQAIIDVVTFYNESNEKGSDDWTYHKFDHAHAADSPPQMQLAPQAFSPAGLSPGGYSATLSPPASPRFPKNEGESFENPRAPPPVPKGTQGLGLLTPTTSSSANGNMLPMRPAPKAPGSQNMMPQRAAPPVPSPQRERAGTDDGLPPVRYAPPTINDMSSNGQPGPSRSRANTGPAQQHQSPSPVSSPQQYQQQQEQAMKAAQIALKQQSIERSTSQRQGNNAAQAQQQPAIPDQRQLQQDPRLGPAPRPRQRPRQSITNADIIVKLNQICNPADPTKRYRQLIKIGQGASGGVYTAYEVGTNKCVAIKQMNLEQQPKKDLIINEIMVMRDSRHKNIVNFMDSFLVRGDLWVVMEYMEGGSLTDVVTFNMMSEGQISAVCRETLHGLQFLHSKGVIHRDIKSDNILLSMDGNIKLTDFGFCAQINESHMKRTTMVGTPYWMAPEVVTRKEYGRKIDIWSLGIMAIEMIEGEPPYLTESPLRALYLIATNGTPAIKEEHNLSPLFKDFLYFALKVDPEKRASAHDLLKVSHRYRPFGLGTTMDKHVGVSNEPSREAVEQRREPLANTEKPFWQRIWPIIGCGAGLFSDGYLNGVIGSVGTILATVYPDQYKNSAAQSNVSSITFVGTLIGGLIFGWASDHWSRKWSLVVSTIIIIFFAILCTGSYGANGSVQGLFAALTAYRFFLGIGIGGEYPAGSVACAESTGELKAGTRNHWFIMFTNVQIDFGFVVAALVPMIVVLITTEQHLHTAWRVCLGIGIIPPSTILYLRLKLSEPESFRRGTMANTKTPWWLCIKYYWFRLAVISMIWLLYNFSSYSFGLLSSQLLSNLLGADSRLWVSFGWNTLLTFWYMPGCIAGSWLSDLVGPRNALGYSVLVQAIVGFIMAGCYKYLAVPQNVAGFVIVYGLFIALGELGPGDNIGLVASKTSATAVRGKYYGIAAAFGKIGAFIGSKTLILLYNNYYNAGETIKAGQVPFLISSVFCLVNAALALFLLPHIGQDTIEEEDARFKAYLEAEGYDVSRMGLASGESSEGVVQEGKEANPTKEPIHIAVIGGTGLQSIGGFSHVATLQLDTPWGAPSSPISVLHHPSSSRPKPIPIAFISRHGLHHELAPHEVPNRANIAALRSLGVRTIIAFSAVGSLQEEIKPRDFVVPDQIIDRTKGIRPFTFFEGGWVGHVGFADPFEPRLAELVQKCGHSLAGEGVRLHDKGTVVCMEGPQFSTRAESKMYRAWGGSVINMSALPEAKLAKEAEMGYQMICMSTDYDCWFESGGDVTVEMVMGNMKANAENARRFVGAVLDELSKGEHADLVLAKHLEGSVKFAGGVTAPAGRSAEAKKKMDWLFPGYFE</sequence>
<dbReference type="SUPFAM" id="SSF56112">
    <property type="entry name" value="Protein kinase-like (PK-like)"/>
    <property type="match status" value="1"/>
</dbReference>
<dbReference type="Pfam" id="PF01048">
    <property type="entry name" value="PNP_UDP_1"/>
    <property type="match status" value="1"/>
</dbReference>
<dbReference type="InterPro" id="IPR020846">
    <property type="entry name" value="MFS_dom"/>
</dbReference>
<feature type="transmembrane region" description="Helical" evidence="22">
    <location>
        <begin position="982"/>
        <end position="1003"/>
    </location>
</feature>
<evidence type="ECO:0000259" key="23">
    <source>
        <dbReference type="PROSITE" id="PS50011"/>
    </source>
</evidence>
<evidence type="ECO:0000256" key="15">
    <source>
        <dbReference type="ARBA" id="ARBA00022989"/>
    </source>
</evidence>
<keyword evidence="12 20" id="KW-0547">Nucleotide-binding</keyword>
<dbReference type="FunFam" id="1.10.510.10:FF:000011">
    <property type="entry name" value="Non-specific serine/threonine protein kinase"/>
    <property type="match status" value="1"/>
</dbReference>
<dbReference type="PANTHER" id="PTHR45832">
    <property type="entry name" value="SERINE/THREONINE-PROTEIN KINASE SAMKA-RELATED-RELATED"/>
    <property type="match status" value="1"/>
</dbReference>
<dbReference type="PROSITE" id="PS50011">
    <property type="entry name" value="PROTEIN_KINASE_DOM"/>
    <property type="match status" value="1"/>
</dbReference>
<feature type="transmembrane region" description="Helical" evidence="22">
    <location>
        <begin position="852"/>
        <end position="871"/>
    </location>
</feature>
<name>A0A4U0ULZ5_9PEZI</name>
<feature type="compositionally biased region" description="Low complexity" evidence="21">
    <location>
        <begin position="322"/>
        <end position="336"/>
    </location>
</feature>
<dbReference type="GO" id="GO:0022857">
    <property type="term" value="F:transmembrane transporter activity"/>
    <property type="evidence" value="ECO:0007669"/>
    <property type="project" value="InterPro"/>
</dbReference>
<evidence type="ECO:0000256" key="11">
    <source>
        <dbReference type="ARBA" id="ARBA00022726"/>
    </source>
</evidence>
<dbReference type="SUPFAM" id="SSF103473">
    <property type="entry name" value="MFS general substrate transporter"/>
    <property type="match status" value="1"/>
</dbReference>
<feature type="binding site" evidence="19">
    <location>
        <begin position="1495"/>
        <end position="1497"/>
    </location>
    <ligand>
        <name>substrate</name>
    </ligand>
</feature>
<evidence type="ECO:0000256" key="8">
    <source>
        <dbReference type="ARBA" id="ARBA00022676"/>
    </source>
</evidence>
<comment type="catalytic activity">
    <reaction evidence="19">
        <text>S-methyl-5'-thioadenosine + phosphate = 5-(methylsulfanyl)-alpha-D-ribose 1-phosphate + adenine</text>
        <dbReference type="Rhea" id="RHEA:11852"/>
        <dbReference type="ChEBI" id="CHEBI:16708"/>
        <dbReference type="ChEBI" id="CHEBI:17509"/>
        <dbReference type="ChEBI" id="CHEBI:43474"/>
        <dbReference type="ChEBI" id="CHEBI:58533"/>
        <dbReference type="EC" id="2.4.2.28"/>
    </reaction>
</comment>
<evidence type="ECO:0000313" key="26">
    <source>
        <dbReference type="EMBL" id="TKA35785.1"/>
    </source>
</evidence>
<comment type="catalytic activity">
    <reaction evidence="17">
        <text>L-threonyl-[protein] + ATP = O-phospho-L-threonyl-[protein] + ADP + H(+)</text>
        <dbReference type="Rhea" id="RHEA:46608"/>
        <dbReference type="Rhea" id="RHEA-COMP:11060"/>
        <dbReference type="Rhea" id="RHEA-COMP:11605"/>
        <dbReference type="ChEBI" id="CHEBI:15378"/>
        <dbReference type="ChEBI" id="CHEBI:30013"/>
        <dbReference type="ChEBI" id="CHEBI:30616"/>
        <dbReference type="ChEBI" id="CHEBI:61977"/>
        <dbReference type="ChEBI" id="CHEBI:456216"/>
        <dbReference type="EC" id="2.7.11.1"/>
    </reaction>
</comment>
<dbReference type="Pfam" id="PF00069">
    <property type="entry name" value="Pkinase"/>
    <property type="match status" value="1"/>
</dbReference>
<keyword evidence="6" id="KW-0589">Pheromone response</keyword>
<dbReference type="Gene3D" id="3.30.200.20">
    <property type="entry name" value="Phosphorylase Kinase, domain 1"/>
    <property type="match status" value="1"/>
</dbReference>
<dbReference type="InterPro" id="IPR017441">
    <property type="entry name" value="Protein_kinase_ATP_BS"/>
</dbReference>
<dbReference type="GO" id="GO:0005524">
    <property type="term" value="F:ATP binding"/>
    <property type="evidence" value="ECO:0007669"/>
    <property type="project" value="UniProtKB-UniRule"/>
</dbReference>
<feature type="region of interest" description="Disordered" evidence="21">
    <location>
        <begin position="102"/>
        <end position="148"/>
    </location>
</feature>
<evidence type="ECO:0000256" key="22">
    <source>
        <dbReference type="SAM" id="Phobius"/>
    </source>
</evidence>
<dbReference type="Pfam" id="PF00786">
    <property type="entry name" value="PBD"/>
    <property type="match status" value="1"/>
</dbReference>
<dbReference type="InterPro" id="IPR036936">
    <property type="entry name" value="CRIB_dom_sf"/>
</dbReference>
<dbReference type="PROSITE" id="PS01240">
    <property type="entry name" value="PNP_MTAP_2"/>
    <property type="match status" value="1"/>
</dbReference>
<keyword evidence="11 19" id="KW-0660">Purine salvage</keyword>
<keyword evidence="10 22" id="KW-0812">Transmembrane</keyword>
<dbReference type="Gene3D" id="1.10.510.10">
    <property type="entry name" value="Transferase(Phosphotransferase) domain 1"/>
    <property type="match status" value="1"/>
</dbReference>
<dbReference type="InterPro" id="IPR010044">
    <property type="entry name" value="MTAP"/>
</dbReference>
<feature type="compositionally biased region" description="Polar residues" evidence="21">
    <location>
        <begin position="390"/>
        <end position="408"/>
    </location>
</feature>
<dbReference type="EMBL" id="NAJP01000066">
    <property type="protein sequence ID" value="TKA35785.1"/>
    <property type="molecule type" value="Genomic_DNA"/>
</dbReference>
<comment type="caution">
    <text evidence="26">The sequence shown here is derived from an EMBL/GenBank/DDBJ whole genome shotgun (WGS) entry which is preliminary data.</text>
</comment>
<dbReference type="EC" id="2.4.2.28" evidence="19"/>
<dbReference type="SUPFAM" id="SSF53167">
    <property type="entry name" value="Purine and uridine phosphorylases"/>
    <property type="match status" value="1"/>
</dbReference>
<dbReference type="Gene3D" id="1.20.1250.20">
    <property type="entry name" value="MFS general substrate transporter like domains"/>
    <property type="match status" value="1"/>
</dbReference>
<dbReference type="SMART" id="SM00220">
    <property type="entry name" value="S_TKc"/>
    <property type="match status" value="1"/>
</dbReference>
<evidence type="ECO:0000256" key="12">
    <source>
        <dbReference type="ARBA" id="ARBA00022741"/>
    </source>
</evidence>
<dbReference type="InterPro" id="IPR051931">
    <property type="entry name" value="PAK3-like"/>
</dbReference>
<dbReference type="InterPro" id="IPR000719">
    <property type="entry name" value="Prot_kinase_dom"/>
</dbReference>
<evidence type="ECO:0000256" key="6">
    <source>
        <dbReference type="ARBA" id="ARBA00022507"/>
    </source>
</evidence>
<evidence type="ECO:0000313" key="27">
    <source>
        <dbReference type="Proteomes" id="UP000310066"/>
    </source>
</evidence>
<dbReference type="GO" id="GO:0005634">
    <property type="term" value="C:nucleus"/>
    <property type="evidence" value="ECO:0007669"/>
    <property type="project" value="UniProtKB-SubCell"/>
</dbReference>
<gene>
    <name evidence="26" type="ORF">B0A54_12954</name>
</gene>
<feature type="compositionally biased region" description="Polar residues" evidence="21">
    <location>
        <begin position="440"/>
        <end position="450"/>
    </location>
</feature>
<comment type="subcellular location">
    <subcellularLocation>
        <location evidence="19">Cytoplasm</location>
    </subcellularLocation>
    <subcellularLocation>
        <location evidence="19">Nucleus</location>
    </subcellularLocation>
    <subcellularLocation>
        <location evidence="1">Membrane</location>
        <topology evidence="1">Multi-pass membrane protein</topology>
    </subcellularLocation>
</comment>
<dbReference type="FunFam" id="3.30.200.20:FF:000385">
    <property type="entry name" value="Non-specific serine/threonine protein kinase"/>
    <property type="match status" value="1"/>
</dbReference>
<comment type="catalytic activity">
    <reaction evidence="18">
        <text>L-seryl-[protein] + ATP = O-phospho-L-seryl-[protein] + ADP + H(+)</text>
        <dbReference type="Rhea" id="RHEA:17989"/>
        <dbReference type="Rhea" id="RHEA-COMP:9863"/>
        <dbReference type="Rhea" id="RHEA-COMP:11604"/>
        <dbReference type="ChEBI" id="CHEBI:15378"/>
        <dbReference type="ChEBI" id="CHEBI:29999"/>
        <dbReference type="ChEBI" id="CHEBI:30616"/>
        <dbReference type="ChEBI" id="CHEBI:83421"/>
        <dbReference type="ChEBI" id="CHEBI:456216"/>
        <dbReference type="EC" id="2.7.11.1"/>
    </reaction>
</comment>
<feature type="transmembrane region" description="Helical" evidence="22">
    <location>
        <begin position="1130"/>
        <end position="1147"/>
    </location>
</feature>
<comment type="similarity">
    <text evidence="3">Belongs to the major facilitator superfamily. Sugar transporter (TC 2.A.1.1) family.</text>
</comment>
<keyword evidence="9 19" id="KW-0808">Transferase</keyword>
<comment type="similarity">
    <text evidence="19">Belongs to the PNP/MTAP phosphorylase family. MTAP subfamily.</text>
</comment>
<dbReference type="STRING" id="329885.A0A4U0ULZ5"/>
<feature type="transmembrane region" description="Helical" evidence="22">
    <location>
        <begin position="949"/>
        <end position="976"/>
    </location>
</feature>
<comment type="subunit">
    <text evidence="19">Homotrimer.</text>
</comment>
<dbReference type="GO" id="GO:0017061">
    <property type="term" value="F:S-methyl-5-thioadenosine phosphorylase activity"/>
    <property type="evidence" value="ECO:0007669"/>
    <property type="project" value="UniProtKB-UniRule"/>
</dbReference>
<feature type="binding site" evidence="19">
    <location>
        <begin position="1369"/>
        <end position="1370"/>
    </location>
    <ligand>
        <name>phosphate</name>
        <dbReference type="ChEBI" id="CHEBI:43474"/>
    </ligand>
</feature>
<dbReference type="InterPro" id="IPR008271">
    <property type="entry name" value="Ser/Thr_kinase_AS"/>
</dbReference>
<feature type="site" description="Important for substrate specificity" evidence="19">
    <location>
        <position position="1508"/>
    </location>
</feature>
<feature type="transmembrane region" description="Helical" evidence="22">
    <location>
        <begin position="1208"/>
        <end position="1226"/>
    </location>
</feature>
<dbReference type="Gene3D" id="3.90.810.10">
    <property type="entry name" value="CRIB domain"/>
    <property type="match status" value="1"/>
</dbReference>
<evidence type="ECO:0000256" key="20">
    <source>
        <dbReference type="PROSITE-ProRule" id="PRU10141"/>
    </source>
</evidence>
<keyword evidence="15 22" id="KW-1133">Transmembrane helix</keyword>
<feature type="binding site" evidence="19">
    <location>
        <begin position="1336"/>
        <end position="1337"/>
    </location>
    <ligand>
        <name>phosphate</name>
        <dbReference type="ChEBI" id="CHEBI:43474"/>
    </ligand>
</feature>
<dbReference type="OrthoDB" id="2261376at2759"/>
<dbReference type="InterPro" id="IPR018099">
    <property type="entry name" value="Purine_phosphorylase-2_CS"/>
</dbReference>
<dbReference type="FunFam" id="3.40.50.1580:FF:000008">
    <property type="entry name" value="S-methyl-5'-thioadenosine phosphorylase"/>
    <property type="match status" value="1"/>
</dbReference>
<proteinExistence type="inferred from homology"/>
<dbReference type="GO" id="GO:0006166">
    <property type="term" value="P:purine ribonucleoside salvage"/>
    <property type="evidence" value="ECO:0007669"/>
    <property type="project" value="UniProtKB-KW"/>
</dbReference>
<evidence type="ECO:0000256" key="17">
    <source>
        <dbReference type="ARBA" id="ARBA00047899"/>
    </source>
</evidence>
<feature type="domain" description="Major facilitator superfamily (MFS) profile" evidence="25">
    <location>
        <begin position="810"/>
        <end position="1230"/>
    </location>
</feature>
<evidence type="ECO:0000256" key="9">
    <source>
        <dbReference type="ARBA" id="ARBA00022679"/>
    </source>
</evidence>
<comment type="function">
    <text evidence="19">Catalyzes the reversible phosphorylation of S-methyl-5'-thioadenosine (MTA) to adenine and 5-methylthioribose-1-phosphate. Involved in the breakdown of MTA, a major by-product of polyamine biosynthesis. Responsible for the first step in the methionine salvage pathway after MTA has been generated from S-adenosylmethionine. Has broad substrate specificity with 6-aminopurine nucleosides as preferred substrates.</text>
</comment>
<evidence type="ECO:0000256" key="16">
    <source>
        <dbReference type="ARBA" id="ARBA00023136"/>
    </source>
</evidence>
<dbReference type="InterPro" id="IPR033923">
    <property type="entry name" value="PAK_BD"/>
</dbReference>
<evidence type="ECO:0000256" key="14">
    <source>
        <dbReference type="ARBA" id="ARBA00022840"/>
    </source>
</evidence>
<feature type="transmembrane region" description="Helical" evidence="22">
    <location>
        <begin position="1105"/>
        <end position="1124"/>
    </location>
</feature>
<keyword evidence="4" id="KW-0813">Transport</keyword>
<evidence type="ECO:0000256" key="3">
    <source>
        <dbReference type="ARBA" id="ARBA00010992"/>
    </source>
</evidence>
<dbReference type="NCBIfam" id="TIGR01694">
    <property type="entry name" value="MTAP"/>
    <property type="match status" value="1"/>
</dbReference>
<feature type="compositionally biased region" description="Low complexity" evidence="21">
    <location>
        <begin position="409"/>
        <end position="437"/>
    </location>
</feature>
<dbReference type="GO" id="GO:0016020">
    <property type="term" value="C:membrane"/>
    <property type="evidence" value="ECO:0007669"/>
    <property type="project" value="UniProtKB-SubCell"/>
</dbReference>
<evidence type="ECO:0000256" key="1">
    <source>
        <dbReference type="ARBA" id="ARBA00004141"/>
    </source>
</evidence>
<dbReference type="InterPro" id="IPR005828">
    <property type="entry name" value="MFS_sugar_transport-like"/>
</dbReference>
<keyword evidence="8 19" id="KW-0328">Glycosyltransferase</keyword>
<dbReference type="PANTHER" id="PTHR45832:SF22">
    <property type="entry name" value="SERINE_THREONINE-PROTEIN KINASE SAMKA-RELATED"/>
    <property type="match status" value="1"/>
</dbReference>
<evidence type="ECO:0000259" key="24">
    <source>
        <dbReference type="PROSITE" id="PS50108"/>
    </source>
</evidence>
<feature type="compositionally biased region" description="Low complexity" evidence="21">
    <location>
        <begin position="116"/>
        <end position="135"/>
    </location>
</feature>
<dbReference type="CDD" id="cd09010">
    <property type="entry name" value="MTAP_SsMTAPII_like_MTIP"/>
    <property type="match status" value="1"/>
</dbReference>
<keyword evidence="14 20" id="KW-0067">ATP-binding</keyword>
<evidence type="ECO:0000256" key="19">
    <source>
        <dbReference type="HAMAP-Rule" id="MF_03155"/>
    </source>
</evidence>
<dbReference type="GO" id="GO:0019509">
    <property type="term" value="P:L-methionine salvage from methylthioadenosine"/>
    <property type="evidence" value="ECO:0007669"/>
    <property type="project" value="UniProtKB-UniRule"/>
</dbReference>
<evidence type="ECO:0000256" key="10">
    <source>
        <dbReference type="ARBA" id="ARBA00022692"/>
    </source>
</evidence>
<evidence type="ECO:0000256" key="18">
    <source>
        <dbReference type="ARBA" id="ARBA00048679"/>
    </source>
</evidence>